<sequence length="231" mass="23745">MTSPTLSIISSMATQNLLVDLVSLYEKQHPGLSIKVESVGGQVAAKRVEAGEAFDGVVLAADVIDRLAGTGRIVKGSRVDLVRSGVAVAVRSGASRPDLSNGDAIKQAVLDAPTVGYSTGPSGVQLALLFERWGIAEAIKSKLVVAPPGVPVGSLVARGDVSLGFQQMSELMHLEGIDVVGPLPDDIQITTIFSGGLAATSGQPEAMRQLFGFLASADAAQAKKNNGMDPA</sequence>
<dbReference type="RefSeq" id="WP_354442687.1">
    <property type="nucleotide sequence ID" value="NZ_JBEPSH010000003.1"/>
</dbReference>
<dbReference type="Proteomes" id="UP001549320">
    <property type="component" value="Unassembled WGS sequence"/>
</dbReference>
<reference evidence="1 2" key="1">
    <citation type="submission" date="2024-06" db="EMBL/GenBank/DDBJ databases">
        <title>Sorghum-associated microbial communities from plants grown in Nebraska, USA.</title>
        <authorList>
            <person name="Schachtman D."/>
        </authorList>
    </citation>
    <scope>NUCLEOTIDE SEQUENCE [LARGE SCALE GENOMIC DNA]</scope>
    <source>
        <strain evidence="1 2">2709</strain>
    </source>
</reference>
<dbReference type="Pfam" id="PF13531">
    <property type="entry name" value="SBP_bac_11"/>
    <property type="match status" value="1"/>
</dbReference>
<comment type="caution">
    <text evidence="1">The sequence shown here is derived from an EMBL/GenBank/DDBJ whole genome shotgun (WGS) entry which is preliminary data.</text>
</comment>
<dbReference type="PANTHER" id="PTHR30632:SF11">
    <property type="entry name" value="BLR4797 PROTEIN"/>
    <property type="match status" value="1"/>
</dbReference>
<keyword evidence="2" id="KW-1185">Reference proteome</keyword>
<dbReference type="EMBL" id="JBEPSH010000003">
    <property type="protein sequence ID" value="MET4576618.1"/>
    <property type="molecule type" value="Genomic_DNA"/>
</dbReference>
<proteinExistence type="predicted"/>
<protein>
    <submittedName>
        <fullName evidence="1">Molybdate transport system substrate-binding protein</fullName>
    </submittedName>
</protein>
<accession>A0ABV2Q6Y3</accession>
<dbReference type="InterPro" id="IPR050682">
    <property type="entry name" value="ModA/WtpA"/>
</dbReference>
<dbReference type="Gene3D" id="3.40.190.10">
    <property type="entry name" value="Periplasmic binding protein-like II"/>
    <property type="match status" value="2"/>
</dbReference>
<dbReference type="PANTHER" id="PTHR30632">
    <property type="entry name" value="MOLYBDATE-BINDING PERIPLASMIC PROTEIN"/>
    <property type="match status" value="1"/>
</dbReference>
<evidence type="ECO:0000313" key="2">
    <source>
        <dbReference type="Proteomes" id="UP001549320"/>
    </source>
</evidence>
<organism evidence="1 2">
    <name type="scientific">Ottowia thiooxydans</name>
    <dbReference type="NCBI Taxonomy" id="219182"/>
    <lineage>
        <taxon>Bacteria</taxon>
        <taxon>Pseudomonadati</taxon>
        <taxon>Pseudomonadota</taxon>
        <taxon>Betaproteobacteria</taxon>
        <taxon>Burkholderiales</taxon>
        <taxon>Comamonadaceae</taxon>
        <taxon>Ottowia</taxon>
    </lineage>
</organism>
<name>A0ABV2Q6Y3_9BURK</name>
<dbReference type="SUPFAM" id="SSF53850">
    <property type="entry name" value="Periplasmic binding protein-like II"/>
    <property type="match status" value="1"/>
</dbReference>
<evidence type="ECO:0000313" key="1">
    <source>
        <dbReference type="EMBL" id="MET4576618.1"/>
    </source>
</evidence>
<gene>
    <name evidence="1" type="ORF">ABIE13_001727</name>
</gene>